<name>A0ABP0X7S5_9BRYO</name>
<dbReference type="EMBL" id="OZ020100">
    <property type="protein sequence ID" value="CAK9273627.1"/>
    <property type="molecule type" value="Genomic_DNA"/>
</dbReference>
<dbReference type="Proteomes" id="UP001497444">
    <property type="component" value="Chromosome 5"/>
</dbReference>
<dbReference type="SUPFAM" id="SSF54518">
    <property type="entry name" value="Tubby C-terminal domain-like"/>
    <property type="match status" value="1"/>
</dbReference>
<dbReference type="PANTHER" id="PTHR31087">
    <property type="match status" value="1"/>
</dbReference>
<gene>
    <name evidence="3" type="ORF">CSSPJE1EN1_LOCUS19105</name>
</gene>
<accession>A0ABP0X7S5</accession>
<dbReference type="PANTHER" id="PTHR31087:SF85">
    <property type="entry name" value="PROTEIN LURP-ONE-RELATED 7"/>
    <property type="match status" value="1"/>
</dbReference>
<comment type="similarity">
    <text evidence="1">Belongs to the LOR family.</text>
</comment>
<proteinExistence type="inferred from homology"/>
<organism evidence="3 4">
    <name type="scientific">Sphagnum jensenii</name>
    <dbReference type="NCBI Taxonomy" id="128206"/>
    <lineage>
        <taxon>Eukaryota</taxon>
        <taxon>Viridiplantae</taxon>
        <taxon>Streptophyta</taxon>
        <taxon>Embryophyta</taxon>
        <taxon>Bryophyta</taxon>
        <taxon>Sphagnophytina</taxon>
        <taxon>Sphagnopsida</taxon>
        <taxon>Sphagnales</taxon>
        <taxon>Sphagnaceae</taxon>
        <taxon>Sphagnum</taxon>
    </lineage>
</organism>
<feature type="signal peptide" evidence="2">
    <location>
        <begin position="1"/>
        <end position="15"/>
    </location>
</feature>
<feature type="chain" id="PRO_5045553628" evidence="2">
    <location>
        <begin position="16"/>
        <end position="262"/>
    </location>
</feature>
<evidence type="ECO:0000256" key="2">
    <source>
        <dbReference type="SAM" id="SignalP"/>
    </source>
</evidence>
<protein>
    <submittedName>
        <fullName evidence="3">Uncharacterized protein</fullName>
    </submittedName>
</protein>
<dbReference type="InterPro" id="IPR038595">
    <property type="entry name" value="LOR_sf"/>
</dbReference>
<sequence>MCCLSFLILLSYLKSRFKKSAESSMATPSESIGGPVIGAQYCVPSTCQYKLFQTDRGSKNWSVVDAAKGTVIFTLVEHKTNSSRWIPKYETQLVDAQGNIVARIQDEGSSWKVLGGSADSNVLCRVKTCVGLSQWKTVIKVFLASNLSEKQPDYTVELKKIYALDCIILHGTQPMSEMEVNRRWFGRPEFTVTVNAGADCAFVLLLVMIMEKKREQRAAAAHAAAARGNANVFAAGANANAAGAGANAAGATASAAAAVGGF</sequence>
<dbReference type="InterPro" id="IPR025659">
    <property type="entry name" value="Tubby-like_C"/>
</dbReference>
<evidence type="ECO:0000313" key="4">
    <source>
        <dbReference type="Proteomes" id="UP001497444"/>
    </source>
</evidence>
<reference evidence="3" key="1">
    <citation type="submission" date="2024-02" db="EMBL/GenBank/DDBJ databases">
        <authorList>
            <consortium name="ELIXIR-Norway"/>
            <consortium name="Elixir Norway"/>
        </authorList>
    </citation>
    <scope>NUCLEOTIDE SEQUENCE</scope>
</reference>
<dbReference type="Pfam" id="PF04525">
    <property type="entry name" value="LOR"/>
    <property type="match status" value="1"/>
</dbReference>
<evidence type="ECO:0000256" key="1">
    <source>
        <dbReference type="ARBA" id="ARBA00005437"/>
    </source>
</evidence>
<dbReference type="InterPro" id="IPR007612">
    <property type="entry name" value="LOR"/>
</dbReference>
<keyword evidence="2" id="KW-0732">Signal</keyword>
<dbReference type="Gene3D" id="2.40.160.200">
    <property type="entry name" value="LURP1-related"/>
    <property type="match status" value="1"/>
</dbReference>
<evidence type="ECO:0000313" key="3">
    <source>
        <dbReference type="EMBL" id="CAK9273627.1"/>
    </source>
</evidence>
<keyword evidence="4" id="KW-1185">Reference proteome</keyword>